<name>A0A1H2S4C3_9BACI</name>
<comment type="similarity">
    <text evidence="1">Belongs to the HesB/IscA family.</text>
</comment>
<dbReference type="EMBL" id="FNNC01000001">
    <property type="protein sequence ID" value="SDW26507.1"/>
    <property type="molecule type" value="Genomic_DNA"/>
</dbReference>
<dbReference type="InterPro" id="IPR035903">
    <property type="entry name" value="HesB-like_dom_sf"/>
</dbReference>
<evidence type="ECO:0000313" key="2">
    <source>
        <dbReference type="EMBL" id="SDW26507.1"/>
    </source>
</evidence>
<gene>
    <name evidence="2" type="ORF">SAMN05421781_1029</name>
</gene>
<dbReference type="OrthoDB" id="1645729at2"/>
<dbReference type="Proteomes" id="UP000199488">
    <property type="component" value="Unassembled WGS sequence"/>
</dbReference>
<organism evidence="2 3">
    <name type="scientific">Marinococcus luteus</name>
    <dbReference type="NCBI Taxonomy" id="1122204"/>
    <lineage>
        <taxon>Bacteria</taxon>
        <taxon>Bacillati</taxon>
        <taxon>Bacillota</taxon>
        <taxon>Bacilli</taxon>
        <taxon>Bacillales</taxon>
        <taxon>Bacillaceae</taxon>
        <taxon>Marinococcus</taxon>
    </lineage>
</organism>
<proteinExistence type="inferred from homology"/>
<evidence type="ECO:0000256" key="1">
    <source>
        <dbReference type="ARBA" id="ARBA00006718"/>
    </source>
</evidence>
<dbReference type="AlphaFoldDB" id="A0A1H2S4C3"/>
<dbReference type="InterPro" id="IPR008326">
    <property type="entry name" value="PdhI-like"/>
</dbReference>
<evidence type="ECO:0000313" key="3">
    <source>
        <dbReference type="Proteomes" id="UP000199488"/>
    </source>
</evidence>
<keyword evidence="3" id="KW-1185">Reference proteome</keyword>
<dbReference type="PIRSF" id="PIRSF034852">
    <property type="entry name" value="UCP034852"/>
    <property type="match status" value="1"/>
</dbReference>
<dbReference type="RefSeq" id="WP_091611973.1">
    <property type="nucleotide sequence ID" value="NZ_FNNC01000001.1"/>
</dbReference>
<accession>A0A1H2S4C3</accession>
<protein>
    <submittedName>
        <fullName evidence="2">Uncharacterized protein YneR</fullName>
    </submittedName>
</protein>
<dbReference type="SUPFAM" id="SSF89360">
    <property type="entry name" value="HesB-like domain"/>
    <property type="match status" value="1"/>
</dbReference>
<sequence>MDITITRPAVKWMKEELNIESGDSVRFYVRYGGSPQLYPGFSMGIALDSPEKPAVSTEEEGLTFFVEDADSWYLRAHNLHVSFSRKHDTIIFEYNESSDAE</sequence>
<reference evidence="2 3" key="1">
    <citation type="submission" date="2016-10" db="EMBL/GenBank/DDBJ databases">
        <authorList>
            <person name="de Groot N.N."/>
        </authorList>
    </citation>
    <scope>NUCLEOTIDE SEQUENCE [LARGE SCALE GENOMIC DNA]</scope>
    <source>
        <strain evidence="2 3">DSM 23126</strain>
    </source>
</reference>
<dbReference type="STRING" id="1122204.SAMN05421781_1029"/>